<reference evidence="1 2" key="1">
    <citation type="journal article" date="2018" name="Science">
        <title>The opium poppy genome and morphinan production.</title>
        <authorList>
            <person name="Guo L."/>
            <person name="Winzer T."/>
            <person name="Yang X."/>
            <person name="Li Y."/>
            <person name="Ning Z."/>
            <person name="He Z."/>
            <person name="Teodor R."/>
            <person name="Lu Y."/>
            <person name="Bowser T.A."/>
            <person name="Graham I.A."/>
            <person name="Ye K."/>
        </authorList>
    </citation>
    <scope>NUCLEOTIDE SEQUENCE [LARGE SCALE GENOMIC DNA]</scope>
    <source>
        <strain evidence="2">cv. HN1</strain>
        <tissue evidence="1">Leaves</tissue>
    </source>
</reference>
<dbReference type="EMBL" id="CM010720">
    <property type="protein sequence ID" value="RZC67379.1"/>
    <property type="molecule type" value="Genomic_DNA"/>
</dbReference>
<proteinExistence type="predicted"/>
<protein>
    <submittedName>
        <fullName evidence="1">Uncharacterized protein</fullName>
    </submittedName>
</protein>
<organism evidence="1 2">
    <name type="scientific">Papaver somniferum</name>
    <name type="common">Opium poppy</name>
    <dbReference type="NCBI Taxonomy" id="3469"/>
    <lineage>
        <taxon>Eukaryota</taxon>
        <taxon>Viridiplantae</taxon>
        <taxon>Streptophyta</taxon>
        <taxon>Embryophyta</taxon>
        <taxon>Tracheophyta</taxon>
        <taxon>Spermatophyta</taxon>
        <taxon>Magnoliopsida</taxon>
        <taxon>Ranunculales</taxon>
        <taxon>Papaveraceae</taxon>
        <taxon>Papaveroideae</taxon>
        <taxon>Papaver</taxon>
    </lineage>
</organism>
<dbReference type="Gramene" id="RZC67379">
    <property type="protein sequence ID" value="RZC67379"/>
    <property type="gene ID" value="C5167_011062"/>
</dbReference>
<name>A0A4Y7K638_PAPSO</name>
<dbReference type="Proteomes" id="UP000316621">
    <property type="component" value="Chromosome 6"/>
</dbReference>
<accession>A0A4Y7K638</accession>
<sequence>MERGLETGENMKERVEEEEEEQICRICHSPDDAEDGANVAIAPAPGNEKHLGVLPLVYGWWLDVCSITMLGKSSLTGYTSHFGRKDSSRPGDIGGAGQCASGKLYFCTLCCVVGRSGVDNRIPTTRTCTAQFHF</sequence>
<gene>
    <name evidence="1" type="ORF">C5167_011062</name>
</gene>
<evidence type="ECO:0000313" key="1">
    <source>
        <dbReference type="EMBL" id="RZC67379.1"/>
    </source>
</evidence>
<evidence type="ECO:0000313" key="2">
    <source>
        <dbReference type="Proteomes" id="UP000316621"/>
    </source>
</evidence>
<dbReference type="AlphaFoldDB" id="A0A4Y7K638"/>
<keyword evidence="2" id="KW-1185">Reference proteome</keyword>